<evidence type="ECO:0000313" key="2">
    <source>
        <dbReference type="EMBL" id="PSL56888.1"/>
    </source>
</evidence>
<proteinExistence type="predicted"/>
<dbReference type="EMBL" id="PYAX01000003">
    <property type="protein sequence ID" value="PSL56888.1"/>
    <property type="molecule type" value="Genomic_DNA"/>
</dbReference>
<keyword evidence="3" id="KW-1185">Reference proteome</keyword>
<keyword evidence="1" id="KW-0472">Membrane</keyword>
<reference evidence="2 3" key="1">
    <citation type="submission" date="2018-03" db="EMBL/GenBank/DDBJ databases">
        <title>Genomic Encyclopedia of Type Strains, Phase III (KMG-III): the genomes of soil and plant-associated and newly described type strains.</title>
        <authorList>
            <person name="Whitman W."/>
        </authorList>
    </citation>
    <scope>NUCLEOTIDE SEQUENCE [LARGE SCALE GENOMIC DNA]</scope>
    <source>
        <strain evidence="2 3">CGMCC 4.7097</strain>
    </source>
</reference>
<protein>
    <recommendedName>
        <fullName evidence="4">LPXTG-motif cell wall-anchored protein</fullName>
    </recommendedName>
</protein>
<evidence type="ECO:0000313" key="3">
    <source>
        <dbReference type="Proteomes" id="UP000241118"/>
    </source>
</evidence>
<gene>
    <name evidence="2" type="ORF">B0I31_103648</name>
</gene>
<sequence>MYKVPGSGVAVGTGIGSLAATGAGVAWWVVAGVVLLVAGLILTRAVRRRRAAGSE</sequence>
<dbReference type="AlphaFoldDB" id="A0A2P8IEI9"/>
<feature type="transmembrane region" description="Helical" evidence="1">
    <location>
        <begin position="25"/>
        <end position="46"/>
    </location>
</feature>
<evidence type="ECO:0000256" key="1">
    <source>
        <dbReference type="SAM" id="Phobius"/>
    </source>
</evidence>
<dbReference type="Proteomes" id="UP000241118">
    <property type="component" value="Unassembled WGS sequence"/>
</dbReference>
<dbReference type="RefSeq" id="WP_073889114.1">
    <property type="nucleotide sequence ID" value="NZ_JBHXUE010000039.1"/>
</dbReference>
<organism evidence="2 3">
    <name type="scientific">Saccharothrix carnea</name>
    <dbReference type="NCBI Taxonomy" id="1280637"/>
    <lineage>
        <taxon>Bacteria</taxon>
        <taxon>Bacillati</taxon>
        <taxon>Actinomycetota</taxon>
        <taxon>Actinomycetes</taxon>
        <taxon>Pseudonocardiales</taxon>
        <taxon>Pseudonocardiaceae</taxon>
        <taxon>Saccharothrix</taxon>
    </lineage>
</organism>
<comment type="caution">
    <text evidence="2">The sequence shown here is derived from an EMBL/GenBank/DDBJ whole genome shotgun (WGS) entry which is preliminary data.</text>
</comment>
<accession>A0A2P8IEI9</accession>
<name>A0A2P8IEI9_SACCR</name>
<keyword evidence="1" id="KW-0812">Transmembrane</keyword>
<evidence type="ECO:0008006" key="4">
    <source>
        <dbReference type="Google" id="ProtNLM"/>
    </source>
</evidence>
<keyword evidence="1" id="KW-1133">Transmembrane helix</keyword>